<gene>
    <name evidence="1" type="ORF">EKN29_21555</name>
</gene>
<protein>
    <submittedName>
        <fullName evidence="1">Uncharacterized protein</fullName>
    </submittedName>
</protein>
<dbReference type="Proteomes" id="UP000282263">
    <property type="component" value="Unassembled WGS sequence"/>
</dbReference>
<accession>A0A9Q7JZP6</accession>
<evidence type="ECO:0000313" key="2">
    <source>
        <dbReference type="Proteomes" id="UP000282263"/>
    </source>
</evidence>
<dbReference type="RefSeq" id="WP_023304531.1">
    <property type="nucleotide sequence ID" value="NZ_JAJHUL010000002.1"/>
</dbReference>
<dbReference type="AlphaFoldDB" id="A0A9Q7JZP6"/>
<organism evidence="1 2">
    <name type="scientific">Enterobacter mori</name>
    <dbReference type="NCBI Taxonomy" id="539813"/>
    <lineage>
        <taxon>Bacteria</taxon>
        <taxon>Pseudomonadati</taxon>
        <taxon>Pseudomonadota</taxon>
        <taxon>Gammaproteobacteria</taxon>
        <taxon>Enterobacterales</taxon>
        <taxon>Enterobacteriaceae</taxon>
        <taxon>Enterobacter</taxon>
    </lineage>
</organism>
<proteinExistence type="predicted"/>
<dbReference type="EMBL" id="RXPP01000031">
    <property type="protein sequence ID" value="RTQ20861.1"/>
    <property type="molecule type" value="Genomic_DNA"/>
</dbReference>
<sequence>MTKNRLTREQAIEKFKEELSPFIVRTDKAWDTDPIAYKIFASNDDENHIEQGEFGYKDYSKPDTFLHRLRRIKESLSGH</sequence>
<comment type="caution">
    <text evidence="1">The sequence shown here is derived from an EMBL/GenBank/DDBJ whole genome shotgun (WGS) entry which is preliminary data.</text>
</comment>
<reference evidence="1 2" key="1">
    <citation type="submission" date="2018-12" db="EMBL/GenBank/DDBJ databases">
        <title>The Batch Genome Submission of Enterobacter spp. strains.</title>
        <authorList>
            <person name="Wei L."/>
            <person name="Wu W."/>
            <person name="Lin J."/>
            <person name="Zhang X."/>
            <person name="Feng Y."/>
            <person name="Zong Z."/>
        </authorList>
    </citation>
    <scope>NUCLEOTIDE SEQUENCE [LARGE SCALE GENOMIC DNA]</scope>
    <source>
        <strain evidence="1 2">SCEM020047</strain>
    </source>
</reference>
<evidence type="ECO:0000313" key="1">
    <source>
        <dbReference type="EMBL" id="RTQ20861.1"/>
    </source>
</evidence>
<name>A0A9Q7JZP6_9ENTR</name>